<proteinExistence type="inferred from homology"/>
<evidence type="ECO:0000313" key="5">
    <source>
        <dbReference type="EMBL" id="KAK5086142.1"/>
    </source>
</evidence>
<keyword evidence="6" id="KW-1185">Reference proteome</keyword>
<comment type="caution">
    <text evidence="5">The sequence shown here is derived from an EMBL/GenBank/DDBJ whole genome shotgun (WGS) entry which is preliminary data.</text>
</comment>
<dbReference type="PANTHER" id="PTHR13528">
    <property type="entry name" value="39S RIBOSOMAL PROTEIN L28, MITOCHONDRIAL"/>
    <property type="match status" value="1"/>
</dbReference>
<evidence type="ECO:0000313" key="6">
    <source>
        <dbReference type="Proteomes" id="UP001345013"/>
    </source>
</evidence>
<dbReference type="Pfam" id="PF00830">
    <property type="entry name" value="Ribosomal_L28"/>
    <property type="match status" value="1"/>
</dbReference>
<evidence type="ECO:0000256" key="3">
    <source>
        <dbReference type="ARBA" id="ARBA00023274"/>
    </source>
</evidence>
<evidence type="ECO:0000256" key="1">
    <source>
        <dbReference type="ARBA" id="ARBA00008760"/>
    </source>
</evidence>
<dbReference type="InterPro" id="IPR034704">
    <property type="entry name" value="Ribosomal_bL28/bL31-like_sf"/>
</dbReference>
<feature type="region of interest" description="Disordered" evidence="4">
    <location>
        <begin position="291"/>
        <end position="311"/>
    </location>
</feature>
<keyword evidence="3" id="KW-0687">Ribonucleoprotein</keyword>
<protein>
    <submittedName>
        <fullName evidence="5">Uncharacterized protein</fullName>
    </submittedName>
</protein>
<gene>
    <name evidence="5" type="ORF">LTR24_007073</name>
</gene>
<organism evidence="5 6">
    <name type="scientific">Lithohypha guttulata</name>
    <dbReference type="NCBI Taxonomy" id="1690604"/>
    <lineage>
        <taxon>Eukaryota</taxon>
        <taxon>Fungi</taxon>
        <taxon>Dikarya</taxon>
        <taxon>Ascomycota</taxon>
        <taxon>Pezizomycotina</taxon>
        <taxon>Eurotiomycetes</taxon>
        <taxon>Chaetothyriomycetidae</taxon>
        <taxon>Chaetothyriales</taxon>
        <taxon>Trichomeriaceae</taxon>
        <taxon>Lithohypha</taxon>
    </lineage>
</organism>
<dbReference type="InterPro" id="IPR037147">
    <property type="entry name" value="Ribosomal_bL28_sf"/>
</dbReference>
<dbReference type="EMBL" id="JAVRRG010000100">
    <property type="protein sequence ID" value="KAK5086142.1"/>
    <property type="molecule type" value="Genomic_DNA"/>
</dbReference>
<accession>A0ABR0K566</accession>
<dbReference type="Gene3D" id="2.30.170.40">
    <property type="entry name" value="Ribosomal protein L28/L24"/>
    <property type="match status" value="1"/>
</dbReference>
<evidence type="ECO:0000256" key="4">
    <source>
        <dbReference type="SAM" id="MobiDB-lite"/>
    </source>
</evidence>
<dbReference type="SUPFAM" id="SSF143800">
    <property type="entry name" value="L28p-like"/>
    <property type="match status" value="1"/>
</dbReference>
<reference evidence="5 6" key="1">
    <citation type="submission" date="2023-08" db="EMBL/GenBank/DDBJ databases">
        <title>Black Yeasts Isolated from many extreme environments.</title>
        <authorList>
            <person name="Coleine C."/>
            <person name="Stajich J.E."/>
            <person name="Selbmann L."/>
        </authorList>
    </citation>
    <scope>NUCLEOTIDE SEQUENCE [LARGE SCALE GENOMIC DNA]</scope>
    <source>
        <strain evidence="5 6">CCFEE 5885</strain>
    </source>
</reference>
<dbReference type="Proteomes" id="UP001345013">
    <property type="component" value="Unassembled WGS sequence"/>
</dbReference>
<keyword evidence="2" id="KW-0689">Ribosomal protein</keyword>
<sequence length="311" mass="35412">MATTMRLPAVMISPTTVQYHVPKFKVGSTRPTYQRRFYPSDEAKKTLEQPWLAQTDPLMPVYPYRANVHFQEANQGLYGGASIQSGNKISDGRNKGKTLRKWYPNVRVEKLRSTALNVEMAIPTTARVMRTITKCGGLDEYLLGEKPARIKELGLLGWKLRWLVLKSKSVQEKHRKQREKLGLPPSEVSPHSVESTFAAAWNDPDVRQDILAKMGKSWDSLKEKRDTWAKHVVGTLKWKVGARKLAMPTLDLHDPLQKKLPDYIEEERPVKDLPRVQEGYGIAEIVTDKAVGGMKRSKQTQGKGEQRRQTQ</sequence>
<dbReference type="PANTHER" id="PTHR13528:SF2">
    <property type="entry name" value="LARGE RIBOSOMAL SUBUNIT PROTEIN BL28M"/>
    <property type="match status" value="1"/>
</dbReference>
<name>A0ABR0K566_9EURO</name>
<comment type="similarity">
    <text evidence="1">Belongs to the bacterial ribosomal protein bL28 family.</text>
</comment>
<dbReference type="InterPro" id="IPR026569">
    <property type="entry name" value="Ribosomal_bL28"/>
</dbReference>
<evidence type="ECO:0000256" key="2">
    <source>
        <dbReference type="ARBA" id="ARBA00022980"/>
    </source>
</evidence>